<protein>
    <recommendedName>
        <fullName evidence="2">Pappalysin-1 SD scarf domain-containing protein</fullName>
    </recommendedName>
</protein>
<name>A0A0D3JJZ5_EMIH1</name>
<accession>A0A0D3JJZ5</accession>
<dbReference type="KEGG" id="ehx:EMIHUDRAFT_116172"/>
<dbReference type="EnsemblProtists" id="EOD23830">
    <property type="protein sequence ID" value="EOD23830"/>
    <property type="gene ID" value="EMIHUDRAFT_116172"/>
</dbReference>
<proteinExistence type="predicted"/>
<dbReference type="InterPro" id="IPR058897">
    <property type="entry name" value="PAPPA_SD_C"/>
</dbReference>
<feature type="region of interest" description="Disordered" evidence="1">
    <location>
        <begin position="14"/>
        <end position="56"/>
    </location>
</feature>
<dbReference type="Proteomes" id="UP000013827">
    <property type="component" value="Unassembled WGS sequence"/>
</dbReference>
<dbReference type="HOGENOM" id="CLU_052917_0_0_1"/>
<keyword evidence="4" id="KW-1185">Reference proteome</keyword>
<dbReference type="RefSeq" id="XP_005776259.1">
    <property type="nucleotide sequence ID" value="XM_005776202.1"/>
</dbReference>
<evidence type="ECO:0000259" key="2">
    <source>
        <dbReference type="Pfam" id="PF25900"/>
    </source>
</evidence>
<evidence type="ECO:0000313" key="4">
    <source>
        <dbReference type="Proteomes" id="UP000013827"/>
    </source>
</evidence>
<feature type="domain" description="Pappalysin-1 SD scarf" evidence="2">
    <location>
        <begin position="98"/>
        <end position="179"/>
    </location>
</feature>
<feature type="compositionally biased region" description="Basic and acidic residues" evidence="1">
    <location>
        <begin position="20"/>
        <end position="34"/>
    </location>
</feature>
<dbReference type="GeneID" id="17269374"/>
<dbReference type="PaxDb" id="2903-EOD23830"/>
<feature type="region of interest" description="Disordered" evidence="1">
    <location>
        <begin position="74"/>
        <end position="99"/>
    </location>
</feature>
<dbReference type="AlphaFoldDB" id="A0A0D3JJZ5"/>
<sequence length="323" mass="33887">MAGEAVTAMIVVADAGDNPLADRREDREAAAAREKKAKVAKLNSQTANAMEARTTPDAAAKQLAKVALGSASSKAAASSKASAPPAAAPSRAPAASASRPIEQYPTGVVGVSSEFSSSDNSARQLLGRPAVYPKAGSSVRAWSPVPREGEDREWVRLLFRTAVEPSSVTVYQSFNPGSLVEVRAATEVGGEGGEASDWATIWRGERYNTDPHRQPSDALELKVSPGTLPVRAIELVLDTTGWSDAFWSEPPPPSEIDSVRLVGTPASLSPPPPHPFVTLQPSETESAFAERARKVERSAGLKGRPIAASGAALDGEMRMRGAK</sequence>
<evidence type="ECO:0000256" key="1">
    <source>
        <dbReference type="SAM" id="MobiDB-lite"/>
    </source>
</evidence>
<reference evidence="4" key="1">
    <citation type="journal article" date="2013" name="Nature">
        <title>Pan genome of the phytoplankton Emiliania underpins its global distribution.</title>
        <authorList>
            <person name="Read B.A."/>
            <person name="Kegel J."/>
            <person name="Klute M.J."/>
            <person name="Kuo A."/>
            <person name="Lefebvre S.C."/>
            <person name="Maumus F."/>
            <person name="Mayer C."/>
            <person name="Miller J."/>
            <person name="Monier A."/>
            <person name="Salamov A."/>
            <person name="Young J."/>
            <person name="Aguilar M."/>
            <person name="Claverie J.M."/>
            <person name="Frickenhaus S."/>
            <person name="Gonzalez K."/>
            <person name="Herman E.K."/>
            <person name="Lin Y.C."/>
            <person name="Napier J."/>
            <person name="Ogata H."/>
            <person name="Sarno A.F."/>
            <person name="Shmutz J."/>
            <person name="Schroeder D."/>
            <person name="de Vargas C."/>
            <person name="Verret F."/>
            <person name="von Dassow P."/>
            <person name="Valentin K."/>
            <person name="Van de Peer Y."/>
            <person name="Wheeler G."/>
            <person name="Dacks J.B."/>
            <person name="Delwiche C.F."/>
            <person name="Dyhrman S.T."/>
            <person name="Glockner G."/>
            <person name="John U."/>
            <person name="Richards T."/>
            <person name="Worden A.Z."/>
            <person name="Zhang X."/>
            <person name="Grigoriev I.V."/>
            <person name="Allen A.E."/>
            <person name="Bidle K."/>
            <person name="Borodovsky M."/>
            <person name="Bowler C."/>
            <person name="Brownlee C."/>
            <person name="Cock J.M."/>
            <person name="Elias M."/>
            <person name="Gladyshev V.N."/>
            <person name="Groth M."/>
            <person name="Guda C."/>
            <person name="Hadaegh A."/>
            <person name="Iglesias-Rodriguez M.D."/>
            <person name="Jenkins J."/>
            <person name="Jones B.M."/>
            <person name="Lawson T."/>
            <person name="Leese F."/>
            <person name="Lindquist E."/>
            <person name="Lobanov A."/>
            <person name="Lomsadze A."/>
            <person name="Malik S.B."/>
            <person name="Marsh M.E."/>
            <person name="Mackinder L."/>
            <person name="Mock T."/>
            <person name="Mueller-Roeber B."/>
            <person name="Pagarete A."/>
            <person name="Parker M."/>
            <person name="Probert I."/>
            <person name="Quesneville H."/>
            <person name="Raines C."/>
            <person name="Rensing S.A."/>
            <person name="Riano-Pachon D.M."/>
            <person name="Richier S."/>
            <person name="Rokitta S."/>
            <person name="Shiraiwa Y."/>
            <person name="Soanes D.M."/>
            <person name="van der Giezen M."/>
            <person name="Wahlund T.M."/>
            <person name="Williams B."/>
            <person name="Wilson W."/>
            <person name="Wolfe G."/>
            <person name="Wurch L.L."/>
        </authorList>
    </citation>
    <scope>NUCLEOTIDE SEQUENCE</scope>
</reference>
<reference evidence="3" key="2">
    <citation type="submission" date="2024-10" db="UniProtKB">
        <authorList>
            <consortium name="EnsemblProtists"/>
        </authorList>
    </citation>
    <scope>IDENTIFICATION</scope>
</reference>
<organism evidence="3 4">
    <name type="scientific">Emiliania huxleyi (strain CCMP1516)</name>
    <dbReference type="NCBI Taxonomy" id="280463"/>
    <lineage>
        <taxon>Eukaryota</taxon>
        <taxon>Haptista</taxon>
        <taxon>Haptophyta</taxon>
        <taxon>Prymnesiophyceae</taxon>
        <taxon>Isochrysidales</taxon>
        <taxon>Noelaerhabdaceae</taxon>
        <taxon>Emiliania</taxon>
    </lineage>
</organism>
<dbReference type="Pfam" id="PF25900">
    <property type="entry name" value="PAPPA"/>
    <property type="match status" value="1"/>
</dbReference>
<evidence type="ECO:0000313" key="3">
    <source>
        <dbReference type="EnsemblProtists" id="EOD23830"/>
    </source>
</evidence>